<accession>A0A430HPH2</accession>
<dbReference type="Gene3D" id="3.40.50.300">
    <property type="entry name" value="P-loop containing nucleotide triphosphate hydrolases"/>
    <property type="match status" value="1"/>
</dbReference>
<evidence type="ECO:0000313" key="2">
    <source>
        <dbReference type="EMBL" id="RSZ59416.1"/>
    </source>
</evidence>
<dbReference type="InterPro" id="IPR027417">
    <property type="entry name" value="P-loop_NTPase"/>
</dbReference>
<dbReference type="CDD" id="cd02042">
    <property type="entry name" value="ParAB_family"/>
    <property type="match status" value="1"/>
</dbReference>
<dbReference type="RefSeq" id="WP_126073786.1">
    <property type="nucleotide sequence ID" value="NZ_CP051166.1"/>
</dbReference>
<dbReference type="PANTHER" id="PTHR13696">
    <property type="entry name" value="P-LOOP CONTAINING NUCLEOSIDE TRIPHOSPHATE HYDROLASE"/>
    <property type="match status" value="1"/>
</dbReference>
<comment type="caution">
    <text evidence="2">The sequence shown here is derived from an EMBL/GenBank/DDBJ whole genome shotgun (WGS) entry which is preliminary data.</text>
</comment>
<feature type="domain" description="CobQ/CobB/MinD/ParA nucleotide binding" evidence="1">
    <location>
        <begin position="3"/>
        <end position="86"/>
    </location>
</feature>
<reference evidence="2 3" key="1">
    <citation type="submission" date="2018-12" db="EMBL/GenBank/DDBJ databases">
        <authorList>
            <person name="Yang E."/>
        </authorList>
    </citation>
    <scope>NUCLEOTIDE SEQUENCE [LARGE SCALE GENOMIC DNA]</scope>
    <source>
        <strain evidence="2 3">SOD</strain>
    </source>
</reference>
<gene>
    <name evidence="2" type="ORF">EJB06_09650</name>
</gene>
<dbReference type="EMBL" id="RXLQ01000004">
    <property type="protein sequence ID" value="RSZ59416.1"/>
    <property type="molecule type" value="Genomic_DNA"/>
</dbReference>
<organism evidence="2 3">
    <name type="scientific">Massilia atriviolacea</name>
    <dbReference type="NCBI Taxonomy" id="2495579"/>
    <lineage>
        <taxon>Bacteria</taxon>
        <taxon>Pseudomonadati</taxon>
        <taxon>Pseudomonadota</taxon>
        <taxon>Betaproteobacteria</taxon>
        <taxon>Burkholderiales</taxon>
        <taxon>Oxalobacteraceae</taxon>
        <taxon>Telluria group</taxon>
        <taxon>Massilia</taxon>
    </lineage>
</organism>
<dbReference type="AlphaFoldDB" id="A0A430HPH2"/>
<evidence type="ECO:0000259" key="1">
    <source>
        <dbReference type="Pfam" id="PF01656"/>
    </source>
</evidence>
<dbReference type="InterPro" id="IPR002586">
    <property type="entry name" value="CobQ/CobB/MinD/ParA_Nub-bd_dom"/>
</dbReference>
<name>A0A430HPH2_9BURK</name>
<proteinExistence type="predicted"/>
<dbReference type="SUPFAM" id="SSF52540">
    <property type="entry name" value="P-loop containing nucleoside triphosphate hydrolases"/>
    <property type="match status" value="1"/>
</dbReference>
<sequence>MIVAIACPHGDPGRTVLANNLAVLRARSGRKVCLVDTDPQRPSFMWGCARSAAGVRPPVPARALGGRSLPEDLAQMSERYHDILISTEARDTHDSRSALIAARLVLVPVQPGQVDLATQYKLIARLNCARMFNPGLRVLFVVVGGADGPDAAELAAVRAYASRVMSATLAATVIHTPCLHACGQGRCVCDADTCDPAMAAEMQALYHEVYPH</sequence>
<dbReference type="InterPro" id="IPR050678">
    <property type="entry name" value="DNA_Partitioning_ATPase"/>
</dbReference>
<dbReference type="Pfam" id="PF01656">
    <property type="entry name" value="CbiA"/>
    <property type="match status" value="1"/>
</dbReference>
<dbReference type="Proteomes" id="UP000278085">
    <property type="component" value="Unassembled WGS sequence"/>
</dbReference>
<keyword evidence="3" id="KW-1185">Reference proteome</keyword>
<dbReference type="OrthoDB" id="69313at2"/>
<protein>
    <submittedName>
        <fullName evidence="2">Cobyrinic acid ac-diamide synthase</fullName>
    </submittedName>
</protein>
<dbReference type="PANTHER" id="PTHR13696:SF96">
    <property type="entry name" value="COBQ_COBB_MIND_PARA NUCLEOTIDE BINDING DOMAIN-CONTAINING PROTEIN"/>
    <property type="match status" value="1"/>
</dbReference>
<evidence type="ECO:0000313" key="3">
    <source>
        <dbReference type="Proteomes" id="UP000278085"/>
    </source>
</evidence>